<sequence>MIEFSLLTKITLGFTILFLILSIISIIKGWKNRFQFIGITSFSCLLTISFFVFTFVPFTHKIIPGAQKYRVVFDDGATQIVIAVSAKLNQEELSATLEQAASDLFSPGRLSRNNNSFIIKARALSDSLGTTNSLYLGELDKILNSETNDFDTKIKIFSE</sequence>
<accession>A0A097PB31</accession>
<keyword evidence="1" id="KW-0472">Membrane</keyword>
<keyword evidence="1" id="KW-0812">Transmembrane</keyword>
<proteinExistence type="predicted"/>
<keyword evidence="2" id="KW-0934">Plastid</keyword>
<reference evidence="2" key="1">
    <citation type="journal article" date="2014" name="Mol. Phylogenet. Evol.">
        <title>Nucleotide substitution analyses of the glaucophyte Cyanophora suggest an ancestrally lower mutation rate in plastid vs mitochondrial DNA for the Archaeplastida.</title>
        <authorList>
            <person name="Smith D.R."/>
            <person name="Jackson C.J."/>
            <person name="Reyes-Prieto A."/>
        </authorList>
    </citation>
    <scope>NUCLEOTIDE SEQUENCE</scope>
    <source>
        <strain evidence="2">NIES-763</strain>
    </source>
</reference>
<feature type="transmembrane region" description="Helical" evidence="1">
    <location>
        <begin position="6"/>
        <end position="27"/>
    </location>
</feature>
<organism evidence="2">
    <name type="scientific">Cyanophora paradoxa</name>
    <dbReference type="NCBI Taxonomy" id="2762"/>
    <lineage>
        <taxon>Eukaryota</taxon>
        <taxon>Glaucocystophyceae</taxon>
        <taxon>Cyanophorales</taxon>
        <taxon>Cyanophoraceae</taxon>
        <taxon>Cyanophora</taxon>
    </lineage>
</organism>
<dbReference type="InterPro" id="IPR019664">
    <property type="entry name" value="Uncharacterised_Ycf51"/>
</dbReference>
<evidence type="ECO:0000313" key="2">
    <source>
        <dbReference type="EMBL" id="AIU44592.1"/>
    </source>
</evidence>
<evidence type="ECO:0000256" key="1">
    <source>
        <dbReference type="SAM" id="Phobius"/>
    </source>
</evidence>
<dbReference type="Pfam" id="PF10726">
    <property type="entry name" value="DUF2518"/>
    <property type="match status" value="1"/>
</dbReference>
<feature type="transmembrane region" description="Helical" evidence="1">
    <location>
        <begin position="34"/>
        <end position="58"/>
    </location>
</feature>
<protein>
    <submittedName>
        <fullName evidence="2">Uncharacterized protein</fullName>
    </submittedName>
</protein>
<dbReference type="EMBL" id="KM198929">
    <property type="protein sequence ID" value="AIU44592.1"/>
    <property type="molecule type" value="Genomic_DNA"/>
</dbReference>
<reference evidence="2" key="2">
    <citation type="submission" date="2014-07" db="EMBL/GenBank/DDBJ databases">
        <authorList>
            <person name="David S.R."/>
            <person name="Jackson C.J."/>
            <person name="Adrian R.-P."/>
        </authorList>
    </citation>
    <scope>NUCLEOTIDE SEQUENCE</scope>
    <source>
        <strain evidence="2">NIES-763</strain>
    </source>
</reference>
<geneLocation type="plastid" evidence="2"/>
<gene>
    <name evidence="2" type="primary">ycf51</name>
</gene>
<keyword evidence="1" id="KW-1133">Transmembrane helix</keyword>
<dbReference type="AlphaFoldDB" id="A0A097PB31"/>
<name>A0A097PB31_CYAPA</name>